<dbReference type="GO" id="GO:0008270">
    <property type="term" value="F:zinc ion binding"/>
    <property type="evidence" value="ECO:0007669"/>
    <property type="project" value="UniProtKB-KW"/>
</dbReference>
<comment type="subcellular location">
    <subcellularLocation>
        <location evidence="1">Nucleus</location>
    </subcellularLocation>
</comment>
<feature type="region of interest" description="Disordered" evidence="6">
    <location>
        <begin position="1"/>
        <end position="23"/>
    </location>
</feature>
<dbReference type="EnsemblMetazoa" id="XM_016981943">
    <property type="protein sequence ID" value="XP_016837432"/>
    <property type="gene ID" value="LOC100679736"/>
</dbReference>
<keyword evidence="8" id="KW-1185">Reference proteome</keyword>
<name>A0A7M7ILV6_NASVI</name>
<keyword evidence="5" id="KW-0539">Nucleus</keyword>
<evidence type="ECO:0000313" key="7">
    <source>
        <dbReference type="EnsemblMetazoa" id="XP_016837432"/>
    </source>
</evidence>
<dbReference type="KEGG" id="nvi:100679736"/>
<evidence type="ECO:0000256" key="3">
    <source>
        <dbReference type="ARBA" id="ARBA00022771"/>
    </source>
</evidence>
<gene>
    <name evidence="7" type="primary">100679736</name>
</gene>
<reference evidence="7" key="1">
    <citation type="submission" date="2021-01" db="UniProtKB">
        <authorList>
            <consortium name="EnsemblMetazoa"/>
        </authorList>
    </citation>
    <scope>IDENTIFICATION</scope>
</reference>
<evidence type="ECO:0000256" key="1">
    <source>
        <dbReference type="ARBA" id="ARBA00004123"/>
    </source>
</evidence>
<evidence type="ECO:0000313" key="8">
    <source>
        <dbReference type="Proteomes" id="UP000002358"/>
    </source>
</evidence>
<evidence type="ECO:0000256" key="6">
    <source>
        <dbReference type="SAM" id="MobiDB-lite"/>
    </source>
</evidence>
<dbReference type="OMA" id="WCTYRDS"/>
<feature type="compositionally biased region" description="Basic and acidic residues" evidence="6">
    <location>
        <begin position="11"/>
        <end position="23"/>
    </location>
</feature>
<dbReference type="Proteomes" id="UP000002358">
    <property type="component" value="Chromosome 2"/>
</dbReference>
<dbReference type="InParanoid" id="A0A7M7ILV6"/>
<evidence type="ECO:0000256" key="5">
    <source>
        <dbReference type="ARBA" id="ARBA00023242"/>
    </source>
</evidence>
<dbReference type="GO" id="GO:0005634">
    <property type="term" value="C:nucleus"/>
    <property type="evidence" value="ECO:0007669"/>
    <property type="project" value="UniProtKB-SubCell"/>
</dbReference>
<dbReference type="SUPFAM" id="SSF53098">
    <property type="entry name" value="Ribonuclease H-like"/>
    <property type="match status" value="1"/>
</dbReference>
<accession>A0A7M7ILV6</accession>
<keyword evidence="4" id="KW-0862">Zinc</keyword>
<keyword evidence="2" id="KW-0479">Metal-binding</keyword>
<proteinExistence type="predicted"/>
<dbReference type="PANTHER" id="PTHR46481:SF10">
    <property type="entry name" value="ZINC FINGER BED DOMAIN-CONTAINING PROTEIN 39"/>
    <property type="match status" value="1"/>
</dbReference>
<evidence type="ECO:0000256" key="4">
    <source>
        <dbReference type="ARBA" id="ARBA00022833"/>
    </source>
</evidence>
<dbReference type="InterPro" id="IPR012337">
    <property type="entry name" value="RNaseH-like_sf"/>
</dbReference>
<evidence type="ECO:0000256" key="2">
    <source>
        <dbReference type="ARBA" id="ARBA00022723"/>
    </source>
</evidence>
<feature type="compositionally biased region" description="Basic residues" evidence="6">
    <location>
        <begin position="1"/>
        <end position="10"/>
    </location>
</feature>
<sequence>MAPTPIKKKTGHEPKGPGGRPKHEVWTLGFRRVLKHCDKTQRTVHAAFCVICNKVLCNTAAKRLAAHRRICSLDQTDETELLDKSELDHKMKITKILSSDDSGNVTFVDMDDSAPFVNDQSTSEISKTEYTFLDSVDSMEEFRIQATGSTLTDSKLEMALAKFFIGCNIPFSVAESSYFKKLCLTLNPNAKMVSSDQLSGALLDNVYSKFHKDVKVGATSVLLIDEWKDENTNTNNVTVMIKTESNETIFLDNYELSSSMDIVSELTDITKTSIVEAYDQFKTEIYAVILGNSCSLVKMQAAGEVWQFPCNLHVLKLLTKEYVSQDFMNTLCIILKQLNTVFKDDELENKISSDQRWLNSKCILDYCIANLGTIQAVLSAENTIKLSKEYKSLFFDEDFVRKLESFNNFLESVSELSLVTQMPKSSIADTTEQWLSLQITEEDPELAQRLHARRESVMNIQCLVANYLHPAYRGRRLTDDQMNKVEEFLLNELDSEGLNSLQLYVNEDGIFRVLNQKEGLSAQTYWSLARRTHSDLATLALKLLTIPAAISTNYSRICNTVKNSLLKPDKTRKLLAVYYHLMEKEERIEE</sequence>
<protein>
    <submittedName>
        <fullName evidence="7">Uncharacterized protein</fullName>
    </submittedName>
</protein>
<dbReference type="AlphaFoldDB" id="A0A7M7ILV6"/>
<keyword evidence="3" id="KW-0863">Zinc-finger</keyword>
<organism evidence="7 8">
    <name type="scientific">Nasonia vitripennis</name>
    <name type="common">Parasitic wasp</name>
    <dbReference type="NCBI Taxonomy" id="7425"/>
    <lineage>
        <taxon>Eukaryota</taxon>
        <taxon>Metazoa</taxon>
        <taxon>Ecdysozoa</taxon>
        <taxon>Arthropoda</taxon>
        <taxon>Hexapoda</taxon>
        <taxon>Insecta</taxon>
        <taxon>Pterygota</taxon>
        <taxon>Neoptera</taxon>
        <taxon>Endopterygota</taxon>
        <taxon>Hymenoptera</taxon>
        <taxon>Apocrita</taxon>
        <taxon>Proctotrupomorpha</taxon>
        <taxon>Chalcidoidea</taxon>
        <taxon>Pteromalidae</taxon>
        <taxon>Pteromalinae</taxon>
        <taxon>Nasonia</taxon>
    </lineage>
</organism>
<dbReference type="PANTHER" id="PTHR46481">
    <property type="entry name" value="ZINC FINGER BED DOMAIN-CONTAINING PROTEIN 4"/>
    <property type="match status" value="1"/>
</dbReference>
<dbReference type="InterPro" id="IPR052035">
    <property type="entry name" value="ZnF_BED_domain_contain"/>
</dbReference>
<dbReference type="OrthoDB" id="7684415at2759"/>